<dbReference type="OrthoDB" id="5496149at2"/>
<keyword evidence="3" id="KW-1185">Reference proteome</keyword>
<feature type="signal peptide" evidence="1">
    <location>
        <begin position="1"/>
        <end position="23"/>
    </location>
</feature>
<dbReference type="RefSeq" id="WP_048643064.1">
    <property type="nucleotide sequence ID" value="NZ_CP012040.1"/>
</dbReference>
<evidence type="ECO:0008006" key="4">
    <source>
        <dbReference type="Google" id="ProtNLM"/>
    </source>
</evidence>
<organism evidence="2 3">
    <name type="scientific">Cyclobacterium amurskyense</name>
    <dbReference type="NCBI Taxonomy" id="320787"/>
    <lineage>
        <taxon>Bacteria</taxon>
        <taxon>Pseudomonadati</taxon>
        <taxon>Bacteroidota</taxon>
        <taxon>Cytophagia</taxon>
        <taxon>Cytophagales</taxon>
        <taxon>Cyclobacteriaceae</taxon>
        <taxon>Cyclobacterium</taxon>
    </lineage>
</organism>
<evidence type="ECO:0000313" key="2">
    <source>
        <dbReference type="EMBL" id="AKP52893.1"/>
    </source>
</evidence>
<dbReference type="PROSITE" id="PS51257">
    <property type="entry name" value="PROKAR_LIPOPROTEIN"/>
    <property type="match status" value="1"/>
</dbReference>
<dbReference type="EMBL" id="CP012040">
    <property type="protein sequence ID" value="AKP52893.1"/>
    <property type="molecule type" value="Genomic_DNA"/>
</dbReference>
<name>A0A0H4PIY2_9BACT</name>
<sequence length="403" mass="46471">MKAYAIHLIAILILLTACGSKNSAQTNSDDDYYDDEYEEGFATESSFKNELSEAEKLGHTQKFKNNKLKTHQFRDARTGIVVSSSNYPADWEVISKPTYTLDQKIPVFLTQIQGPNNLKSFNTPLKVHISYQNPQTYQFMQNSGTANLHRPMISNHNIIKEEILPRMQYSGFQFIENIKLPKLENYLQEKIRTESGGQVQLEMISTVWKNNKGQKALVTVGKIYMQQSLSFIDTMTLWMYSADYMFVDEEHFMETISAFENALINAKENPQWKQYVAQLNQVRAQKAAQQHQINMQNRQAAFNAHQQKMRGIWAAQDANHASFMNRTFGSGSDRSQQNFINMINEEETVYNPLDGKNYQVNAGSTQYWMDSEGNYIKNDELFYNPNGGINLGNREWVKVEKAF</sequence>
<feature type="chain" id="PRO_5005208168" description="Lipoprotein" evidence="1">
    <location>
        <begin position="24"/>
        <end position="403"/>
    </location>
</feature>
<evidence type="ECO:0000256" key="1">
    <source>
        <dbReference type="SAM" id="SignalP"/>
    </source>
</evidence>
<gene>
    <name evidence="2" type="ORF">CA2015_3511</name>
</gene>
<keyword evidence="1" id="KW-0732">Signal</keyword>
<evidence type="ECO:0000313" key="3">
    <source>
        <dbReference type="Proteomes" id="UP000036520"/>
    </source>
</evidence>
<protein>
    <recommendedName>
        <fullName evidence="4">Lipoprotein</fullName>
    </recommendedName>
</protein>
<reference evidence="2 3" key="1">
    <citation type="submission" date="2015-07" db="EMBL/GenBank/DDBJ databases">
        <authorList>
            <person name="Kim K.M."/>
        </authorList>
    </citation>
    <scope>NUCLEOTIDE SEQUENCE [LARGE SCALE GENOMIC DNA]</scope>
    <source>
        <strain evidence="2 3">KCTC 12363</strain>
    </source>
</reference>
<dbReference type="AlphaFoldDB" id="A0A0H4PIY2"/>
<dbReference type="KEGG" id="camu:CA2015_3511"/>
<accession>A0A0H4PIY2</accession>
<dbReference type="Proteomes" id="UP000036520">
    <property type="component" value="Chromosome"/>
</dbReference>
<proteinExistence type="predicted"/>